<gene>
    <name evidence="5" type="ORF">FACUT_3055</name>
</gene>
<sequence length="542" mass="59860">MNWQDIAKESQSKVLDSIPSRWRLDFNQYHQYQGLKDVTNVPYTCGLLTEEQLKVTELTATEIVKKVENRELKAVQVLEAFAGRAAIAHQLVNCLTEWYYEEGLAQARDLDEALEKGGHLKGVLHGVPIALKDIHCIAGHASTMALVSGRNNIVSQDSALVAALRAEGAIFFCKTTMPQSAMAIETVSNLWGRTLNPSNRDLNAGGSSGGDAVLVAMKGTPLTPSTDLGGSIRVPAAFNGLYALKPTAARIPKGGMPDLGQSLIQVSFGPICHSIEDMELLTRVINAHPHNRFDVTCAPVPWRRVEAPEEKLKIGLMKWDGAVMPHPPILRALEHTKQLLIKAGHEVVNFKPPFDCWQALRTTFDIYYQGGADATTAALKESGEPMIQRLPTYSRSSMFGSFPLQRFYSGKVRDYKEQFLAAWNKTANDGRSIDALICPPAPGVGYPHDFNTYWGYTSLFNLIDYPAAILPIPGLKVSSEQDSPDVDYVPLDTNPYDKLNHEIYDPNRFENQAICIQVVGRPFEDEELIQLSSTLDALLRGL</sequence>
<keyword evidence="6" id="KW-1185">Reference proteome</keyword>
<comment type="similarity">
    <text evidence="1">Belongs to the amidase family.</text>
</comment>
<reference evidence="5 6" key="1">
    <citation type="submission" date="2020-01" db="EMBL/GenBank/DDBJ databases">
        <title>Identification and distribution of gene clusters putatively required for synthesis of sphingolipid metabolism inhibitors in phylogenetically diverse species of the filamentous fungus Fusarium.</title>
        <authorList>
            <person name="Kim H.-S."/>
            <person name="Busman M."/>
            <person name="Brown D.W."/>
            <person name="Divon H."/>
            <person name="Uhlig S."/>
            <person name="Proctor R.H."/>
        </authorList>
    </citation>
    <scope>NUCLEOTIDE SEQUENCE [LARGE SCALE GENOMIC DNA]</scope>
    <source>
        <strain evidence="5 6">NRRL 13308</strain>
    </source>
</reference>
<dbReference type="PIRSF" id="PIRSF001221">
    <property type="entry name" value="Amidase_fungi"/>
    <property type="match status" value="1"/>
</dbReference>
<name>A0A8H4JZS7_9HYPO</name>
<feature type="active site" description="Charge relay system" evidence="3">
    <location>
        <position position="207"/>
    </location>
</feature>
<accession>A0A8H4JZS7</accession>
<dbReference type="GO" id="GO:0016787">
    <property type="term" value="F:hydrolase activity"/>
    <property type="evidence" value="ECO:0007669"/>
    <property type="project" value="UniProtKB-KW"/>
</dbReference>
<proteinExistence type="inferred from homology"/>
<dbReference type="InterPro" id="IPR023631">
    <property type="entry name" value="Amidase_dom"/>
</dbReference>
<comment type="caution">
    <text evidence="5">The sequence shown here is derived from an EMBL/GenBank/DDBJ whole genome shotgun (WGS) entry which is preliminary data.</text>
</comment>
<feature type="active site" description="Charge relay system" evidence="3">
    <location>
        <position position="132"/>
    </location>
</feature>
<evidence type="ECO:0000313" key="6">
    <source>
        <dbReference type="Proteomes" id="UP000536711"/>
    </source>
</evidence>
<dbReference type="Gene3D" id="3.90.1300.10">
    <property type="entry name" value="Amidase signature (AS) domain"/>
    <property type="match status" value="1"/>
</dbReference>
<dbReference type="OrthoDB" id="6428749at2759"/>
<evidence type="ECO:0000256" key="3">
    <source>
        <dbReference type="PIRSR" id="PIRSR001221-1"/>
    </source>
</evidence>
<dbReference type="Pfam" id="PF01425">
    <property type="entry name" value="Amidase"/>
    <property type="match status" value="1"/>
</dbReference>
<dbReference type="InterPro" id="IPR036928">
    <property type="entry name" value="AS_sf"/>
</dbReference>
<evidence type="ECO:0000259" key="4">
    <source>
        <dbReference type="Pfam" id="PF01425"/>
    </source>
</evidence>
<dbReference type="Proteomes" id="UP000536711">
    <property type="component" value="Unassembled WGS sequence"/>
</dbReference>
<keyword evidence="2" id="KW-0378">Hydrolase</keyword>
<evidence type="ECO:0000313" key="5">
    <source>
        <dbReference type="EMBL" id="KAF4441026.1"/>
    </source>
</evidence>
<dbReference type="PANTHER" id="PTHR46072">
    <property type="entry name" value="AMIDASE-RELATED-RELATED"/>
    <property type="match status" value="1"/>
</dbReference>
<evidence type="ECO:0000256" key="1">
    <source>
        <dbReference type="ARBA" id="ARBA00009199"/>
    </source>
</evidence>
<evidence type="ECO:0000256" key="2">
    <source>
        <dbReference type="ARBA" id="ARBA00022801"/>
    </source>
</evidence>
<feature type="domain" description="Amidase" evidence="4">
    <location>
        <begin position="77"/>
        <end position="528"/>
    </location>
</feature>
<dbReference type="SUPFAM" id="SSF75304">
    <property type="entry name" value="Amidase signature (AS) enzymes"/>
    <property type="match status" value="1"/>
</dbReference>
<dbReference type="EMBL" id="JAADJF010000063">
    <property type="protein sequence ID" value="KAF4441026.1"/>
    <property type="molecule type" value="Genomic_DNA"/>
</dbReference>
<protein>
    <recommendedName>
        <fullName evidence="4">Amidase domain-containing protein</fullName>
    </recommendedName>
</protein>
<dbReference type="AlphaFoldDB" id="A0A8H4JZS7"/>
<feature type="active site" description="Acyl-ester intermediate" evidence="3">
    <location>
        <position position="231"/>
    </location>
</feature>
<organism evidence="5 6">
    <name type="scientific">Fusarium acutatum</name>
    <dbReference type="NCBI Taxonomy" id="78861"/>
    <lineage>
        <taxon>Eukaryota</taxon>
        <taxon>Fungi</taxon>
        <taxon>Dikarya</taxon>
        <taxon>Ascomycota</taxon>
        <taxon>Pezizomycotina</taxon>
        <taxon>Sordariomycetes</taxon>
        <taxon>Hypocreomycetidae</taxon>
        <taxon>Hypocreales</taxon>
        <taxon>Nectriaceae</taxon>
        <taxon>Fusarium</taxon>
        <taxon>Fusarium fujikuroi species complex</taxon>
    </lineage>
</organism>